<keyword evidence="1" id="KW-0732">Signal</keyword>
<gene>
    <name evidence="2" type="ORF">IB285_14630</name>
</gene>
<name>A0ABR8KV73_9SPHN</name>
<feature type="chain" id="PRO_5045203668" evidence="1">
    <location>
        <begin position="25"/>
        <end position="113"/>
    </location>
</feature>
<proteinExistence type="predicted"/>
<dbReference type="EMBL" id="JACXLC010000001">
    <property type="protein sequence ID" value="MBD2843495.1"/>
    <property type="molecule type" value="Genomic_DNA"/>
</dbReference>
<evidence type="ECO:0000313" key="2">
    <source>
        <dbReference type="EMBL" id="MBD2843495.1"/>
    </source>
</evidence>
<evidence type="ECO:0000313" key="3">
    <source>
        <dbReference type="Proteomes" id="UP000635384"/>
    </source>
</evidence>
<dbReference type="RefSeq" id="WP_190788851.1">
    <property type="nucleotide sequence ID" value="NZ_JACXLC010000001.1"/>
</dbReference>
<keyword evidence="3" id="KW-1185">Reference proteome</keyword>
<comment type="caution">
    <text evidence="2">The sequence shown here is derived from an EMBL/GenBank/DDBJ whole genome shotgun (WGS) entry which is preliminary data.</text>
</comment>
<dbReference type="Proteomes" id="UP000635384">
    <property type="component" value="Unassembled WGS sequence"/>
</dbReference>
<feature type="signal peptide" evidence="1">
    <location>
        <begin position="1"/>
        <end position="24"/>
    </location>
</feature>
<dbReference type="InterPro" id="IPR030972">
    <property type="entry name" value="UrcA_uranyl"/>
</dbReference>
<protein>
    <submittedName>
        <fullName evidence="2">UrcA family protein</fullName>
    </submittedName>
</protein>
<reference evidence="2 3" key="1">
    <citation type="submission" date="2020-09" db="EMBL/GenBank/DDBJ databases">
        <authorList>
            <person name="Yoon J.-W."/>
        </authorList>
    </citation>
    <scope>NUCLEOTIDE SEQUENCE [LARGE SCALE GENOMIC DNA]</scope>
    <source>
        <strain evidence="2 3">KMU-140</strain>
    </source>
</reference>
<evidence type="ECO:0000256" key="1">
    <source>
        <dbReference type="SAM" id="SignalP"/>
    </source>
</evidence>
<sequence length="113" mass="11895">MFNRKVFAAVAIGIAALNAVPAAAETSIEVNVVQFDLATAEGQRALDAELNSAVDKICGIRPSSLTLRAVNAHQNCVTVTKASFMEQRTVAIARAQDERRVAVGAERPSNTAG</sequence>
<organism evidence="2 3">
    <name type="scientific">Erythrobacter rubeus</name>
    <dbReference type="NCBI Taxonomy" id="2760803"/>
    <lineage>
        <taxon>Bacteria</taxon>
        <taxon>Pseudomonadati</taxon>
        <taxon>Pseudomonadota</taxon>
        <taxon>Alphaproteobacteria</taxon>
        <taxon>Sphingomonadales</taxon>
        <taxon>Erythrobacteraceae</taxon>
        <taxon>Erythrobacter/Porphyrobacter group</taxon>
        <taxon>Erythrobacter</taxon>
    </lineage>
</organism>
<accession>A0ABR8KV73</accession>
<dbReference type="NCBIfam" id="TIGR04433">
    <property type="entry name" value="UrcA_uranyl"/>
    <property type="match status" value="1"/>
</dbReference>